<reference evidence="1" key="1">
    <citation type="submission" date="2021-02" db="EMBL/GenBank/DDBJ databases">
        <authorList>
            <person name="Cremers G."/>
            <person name="Picone N."/>
        </authorList>
    </citation>
    <scope>NUCLEOTIDE SEQUENCE</scope>
    <source>
        <strain evidence="1">PQ17</strain>
    </source>
</reference>
<evidence type="ECO:0000313" key="2">
    <source>
        <dbReference type="Proteomes" id="UP000663859"/>
    </source>
</evidence>
<dbReference type="AlphaFoldDB" id="A0A8J2BUY7"/>
<evidence type="ECO:0000313" key="1">
    <source>
        <dbReference type="EMBL" id="CAF0700895.1"/>
    </source>
</evidence>
<protein>
    <submittedName>
        <fullName evidence="1">Uncharacterized protein</fullName>
    </submittedName>
</protein>
<sequence length="80" mass="9047">MGRFWVLGLPVLVRFLAGPRWRLAPLTDSGNGLAFGATTCGDGVPRRVKRGLRLQAYLARRKETERARFWQTCVNAIAFR</sequence>
<accession>A0A8J2BUY7</accession>
<gene>
    <name evidence="1" type="ORF">MPNT_40069</name>
</gene>
<keyword evidence="2" id="KW-1185">Reference proteome</keyword>
<dbReference type="Proteomes" id="UP000663859">
    <property type="component" value="Unassembled WGS sequence"/>
</dbReference>
<proteinExistence type="predicted"/>
<dbReference type="EMBL" id="CAJNOB010000034">
    <property type="protein sequence ID" value="CAF0700895.1"/>
    <property type="molecule type" value="Genomic_DNA"/>
</dbReference>
<name>A0A8J2BUY7_9BACT</name>
<comment type="caution">
    <text evidence="1">The sequence shown here is derived from an EMBL/GenBank/DDBJ whole genome shotgun (WGS) entry which is preliminary data.</text>
</comment>
<organism evidence="1 2">
    <name type="scientific">Candidatus Methylacidithermus pantelleriae</name>
    <dbReference type="NCBI Taxonomy" id="2744239"/>
    <lineage>
        <taxon>Bacteria</taxon>
        <taxon>Pseudomonadati</taxon>
        <taxon>Verrucomicrobiota</taxon>
        <taxon>Methylacidiphilae</taxon>
        <taxon>Methylacidiphilales</taxon>
        <taxon>Methylacidiphilaceae</taxon>
        <taxon>Candidatus Methylacidithermus</taxon>
    </lineage>
</organism>